<sequence length="257" mass="28681">MSLSHSINRRNFLRISGATVAVAASGLTGFSSQVLAFGQQSTIILPALPYAENALEPYISAKTVSIHYNKHHAGYVANLRSLIAGTPYDVMPLKEIIKRTAGKSLLPKLIFNNAAQAWNHSFYWDSLKPGAGDKAPPSGYLLKLIRRDFGHFSNPTKNNKGEWIRPGFKQKLFDAAKGHFGSGWVWVVLNKQRKLEIITTSNADVPFTQGLKPLCVIDVWEHAYYLDHQNKRVDYLNGVLDNLINWDFAAKNSLAKM</sequence>
<comment type="catalytic activity">
    <reaction evidence="6 8">
        <text>2 superoxide + 2 H(+) = H2O2 + O2</text>
        <dbReference type="Rhea" id="RHEA:20696"/>
        <dbReference type="ChEBI" id="CHEBI:15378"/>
        <dbReference type="ChEBI" id="CHEBI:15379"/>
        <dbReference type="ChEBI" id="CHEBI:16240"/>
        <dbReference type="ChEBI" id="CHEBI:18421"/>
        <dbReference type="EC" id="1.15.1.1"/>
    </reaction>
</comment>
<dbReference type="AlphaFoldDB" id="A0A1R4HH45"/>
<evidence type="ECO:0000313" key="12">
    <source>
        <dbReference type="Proteomes" id="UP000195667"/>
    </source>
</evidence>
<gene>
    <name evidence="11" type="primary">sodB</name>
    <name evidence="11" type="ORF">CRENPOLYSF1_730005</name>
</gene>
<dbReference type="RefSeq" id="WP_087144850.1">
    <property type="nucleotide sequence ID" value="NZ_FUKI01000152.1"/>
</dbReference>
<evidence type="ECO:0000313" key="11">
    <source>
        <dbReference type="EMBL" id="SJM95568.1"/>
    </source>
</evidence>
<keyword evidence="12" id="KW-1185">Reference proteome</keyword>
<dbReference type="Gene3D" id="3.55.40.20">
    <property type="entry name" value="Iron/manganese superoxide dismutase, C-terminal domain"/>
    <property type="match status" value="1"/>
</dbReference>
<evidence type="ECO:0000256" key="1">
    <source>
        <dbReference type="ARBA" id="ARBA00008714"/>
    </source>
</evidence>
<dbReference type="GO" id="GO:0004784">
    <property type="term" value="F:superoxide dismutase activity"/>
    <property type="evidence" value="ECO:0007669"/>
    <property type="project" value="UniProtKB-EC"/>
</dbReference>
<keyword evidence="4 8" id="KW-0560">Oxidoreductase</keyword>
<dbReference type="PANTHER" id="PTHR42769:SF3">
    <property type="entry name" value="SUPEROXIDE DISMUTASE [FE] 2, CHLOROPLASTIC"/>
    <property type="match status" value="1"/>
</dbReference>
<dbReference type="PRINTS" id="PR01703">
    <property type="entry name" value="MNSODISMTASE"/>
</dbReference>
<dbReference type="PANTHER" id="PTHR42769">
    <property type="entry name" value="SUPEROXIDE DISMUTASE"/>
    <property type="match status" value="1"/>
</dbReference>
<organism evidence="11 12">
    <name type="scientific">Crenothrix polyspora</name>
    <dbReference type="NCBI Taxonomy" id="360316"/>
    <lineage>
        <taxon>Bacteria</taxon>
        <taxon>Pseudomonadati</taxon>
        <taxon>Pseudomonadota</taxon>
        <taxon>Gammaproteobacteria</taxon>
        <taxon>Methylococcales</taxon>
        <taxon>Crenotrichaceae</taxon>
        <taxon>Crenothrix</taxon>
    </lineage>
</organism>
<name>A0A1R4HH45_9GAMM</name>
<dbReference type="InterPro" id="IPR019833">
    <property type="entry name" value="Mn/Fe_SOD_BS"/>
</dbReference>
<keyword evidence="5" id="KW-0408">Iron</keyword>
<keyword evidence="3" id="KW-0732">Signal</keyword>
<keyword evidence="2 7" id="KW-0479">Metal-binding</keyword>
<feature type="domain" description="Manganese/iron superoxide dismutase C-terminal" evidence="10">
    <location>
        <begin position="167"/>
        <end position="251"/>
    </location>
</feature>
<accession>A0A1R4HH45</accession>
<feature type="binding site" evidence="7">
    <location>
        <position position="218"/>
    </location>
    <ligand>
        <name>Mn(2+)</name>
        <dbReference type="ChEBI" id="CHEBI:29035"/>
    </ligand>
</feature>
<dbReference type="InterPro" id="IPR001189">
    <property type="entry name" value="Mn/Fe_SOD"/>
</dbReference>
<protein>
    <recommendedName>
        <fullName evidence="8">Superoxide dismutase</fullName>
        <ecNumber evidence="8">1.15.1.1</ecNumber>
    </recommendedName>
</protein>
<feature type="domain" description="Manganese/iron superoxide dismutase N-terminal" evidence="9">
    <location>
        <begin position="45"/>
        <end position="127"/>
    </location>
</feature>
<dbReference type="FunFam" id="1.10.287.990:FF:000002">
    <property type="entry name" value="Superoxide dismutase"/>
    <property type="match status" value="1"/>
</dbReference>
<dbReference type="Proteomes" id="UP000195667">
    <property type="component" value="Unassembled WGS sequence"/>
</dbReference>
<dbReference type="Pfam" id="PF02777">
    <property type="entry name" value="Sod_Fe_C"/>
    <property type="match status" value="1"/>
</dbReference>
<dbReference type="InterPro" id="IPR019832">
    <property type="entry name" value="Mn/Fe_SOD_C"/>
</dbReference>
<feature type="binding site" evidence="7">
    <location>
        <position position="67"/>
    </location>
    <ligand>
        <name>Mn(2+)</name>
        <dbReference type="ChEBI" id="CHEBI:29035"/>
    </ligand>
</feature>
<reference evidence="12" key="1">
    <citation type="submission" date="2017-02" db="EMBL/GenBank/DDBJ databases">
        <authorList>
            <person name="Daims H."/>
        </authorList>
    </citation>
    <scope>NUCLEOTIDE SEQUENCE [LARGE SCALE GENOMIC DNA]</scope>
</reference>
<evidence type="ECO:0000259" key="10">
    <source>
        <dbReference type="Pfam" id="PF02777"/>
    </source>
</evidence>
<dbReference type="Pfam" id="PF00081">
    <property type="entry name" value="Sod_Fe_N"/>
    <property type="match status" value="1"/>
</dbReference>
<dbReference type="EC" id="1.15.1.1" evidence="8"/>
<dbReference type="SUPFAM" id="SSF46609">
    <property type="entry name" value="Fe,Mn superoxide dismutase (SOD), N-terminal domain"/>
    <property type="match status" value="1"/>
</dbReference>
<dbReference type="SUPFAM" id="SSF54719">
    <property type="entry name" value="Fe,Mn superoxide dismutase (SOD), C-terminal domain"/>
    <property type="match status" value="1"/>
</dbReference>
<evidence type="ECO:0000256" key="3">
    <source>
        <dbReference type="ARBA" id="ARBA00022729"/>
    </source>
</evidence>
<proteinExistence type="inferred from homology"/>
<evidence type="ECO:0000256" key="6">
    <source>
        <dbReference type="ARBA" id="ARBA00049204"/>
    </source>
</evidence>
<feature type="binding site" evidence="7">
    <location>
        <position position="222"/>
    </location>
    <ligand>
        <name>Mn(2+)</name>
        <dbReference type="ChEBI" id="CHEBI:29035"/>
    </ligand>
</feature>
<dbReference type="InterPro" id="IPR036324">
    <property type="entry name" value="Mn/Fe_SOD_N_sf"/>
</dbReference>
<dbReference type="GO" id="GO:0046872">
    <property type="term" value="F:metal ion binding"/>
    <property type="evidence" value="ECO:0007669"/>
    <property type="project" value="UniProtKB-KW"/>
</dbReference>
<dbReference type="NCBIfam" id="TIGR01409">
    <property type="entry name" value="TAT_signal_seq"/>
    <property type="match status" value="1"/>
</dbReference>
<dbReference type="PROSITE" id="PS00088">
    <property type="entry name" value="SOD_MN"/>
    <property type="match status" value="1"/>
</dbReference>
<evidence type="ECO:0000256" key="8">
    <source>
        <dbReference type="RuleBase" id="RU000414"/>
    </source>
</evidence>
<evidence type="ECO:0000256" key="2">
    <source>
        <dbReference type="ARBA" id="ARBA00022723"/>
    </source>
</evidence>
<dbReference type="InterPro" id="IPR019831">
    <property type="entry name" value="Mn/Fe_SOD_N"/>
</dbReference>
<dbReference type="InterPro" id="IPR036314">
    <property type="entry name" value="SOD_C_sf"/>
</dbReference>
<evidence type="ECO:0000256" key="7">
    <source>
        <dbReference type="PIRSR" id="PIRSR000349-1"/>
    </source>
</evidence>
<dbReference type="OrthoDB" id="9803125at2"/>
<comment type="function">
    <text evidence="8">Destroys radicals which are normally produced within the cells and which are toxic to biological systems.</text>
</comment>
<dbReference type="EMBL" id="FUKI01000152">
    <property type="protein sequence ID" value="SJM95568.1"/>
    <property type="molecule type" value="Genomic_DNA"/>
</dbReference>
<evidence type="ECO:0000256" key="4">
    <source>
        <dbReference type="ARBA" id="ARBA00023002"/>
    </source>
</evidence>
<dbReference type="PROSITE" id="PS51318">
    <property type="entry name" value="TAT"/>
    <property type="match status" value="1"/>
</dbReference>
<dbReference type="Gene3D" id="1.10.287.990">
    <property type="entry name" value="Fe,Mn superoxide dismutase (SOD) domain"/>
    <property type="match status" value="1"/>
</dbReference>
<dbReference type="InterPro" id="IPR019546">
    <property type="entry name" value="TAT_signal_bac_arc"/>
</dbReference>
<evidence type="ECO:0000259" key="9">
    <source>
        <dbReference type="Pfam" id="PF00081"/>
    </source>
</evidence>
<feature type="binding site" evidence="7">
    <location>
        <position position="120"/>
    </location>
    <ligand>
        <name>Mn(2+)</name>
        <dbReference type="ChEBI" id="CHEBI:29035"/>
    </ligand>
</feature>
<dbReference type="InterPro" id="IPR006311">
    <property type="entry name" value="TAT_signal"/>
</dbReference>
<comment type="similarity">
    <text evidence="1 8">Belongs to the iron/manganese superoxide dismutase family.</text>
</comment>
<evidence type="ECO:0000256" key="5">
    <source>
        <dbReference type="ARBA" id="ARBA00023004"/>
    </source>
</evidence>
<dbReference type="PIRSF" id="PIRSF000349">
    <property type="entry name" value="SODismutase"/>
    <property type="match status" value="1"/>
</dbReference>